<organism evidence="1">
    <name type="scientific">Siphoviridae sp. ctxzZ3</name>
    <dbReference type="NCBI Taxonomy" id="2826523"/>
    <lineage>
        <taxon>Viruses</taxon>
        <taxon>Duplodnaviria</taxon>
        <taxon>Heunggongvirae</taxon>
        <taxon>Uroviricota</taxon>
        <taxon>Caudoviricetes</taxon>
    </lineage>
</organism>
<sequence length="110" mass="12592">MMVGKTIILYDDIEKGKDEFGEPIIENTPIEISNVLIAPTSTEDVTNTVNLTGRRAVYTLAIPKSDTHDWENKKVHFFGKDWRTIGIPQEGIQSLIPLCWNKKVMVERYE</sequence>
<name>A0A8S5NEM4_9CAUD</name>
<proteinExistence type="predicted"/>
<dbReference type="EMBL" id="BK015148">
    <property type="protein sequence ID" value="DAD92900.1"/>
    <property type="molecule type" value="Genomic_DNA"/>
</dbReference>
<evidence type="ECO:0000313" key="1">
    <source>
        <dbReference type="EMBL" id="DAD92900.1"/>
    </source>
</evidence>
<protein>
    <submittedName>
        <fullName evidence="1">Minor capsid protein</fullName>
    </submittedName>
</protein>
<accession>A0A8S5NEM4</accession>
<reference evidence="1" key="1">
    <citation type="journal article" date="2021" name="Proc. Natl. Acad. Sci. U.S.A.">
        <title>A Catalog of Tens of Thousands of Viruses from Human Metagenomes Reveals Hidden Associations with Chronic Diseases.</title>
        <authorList>
            <person name="Tisza M.J."/>
            <person name="Buck C.B."/>
        </authorList>
    </citation>
    <scope>NUCLEOTIDE SEQUENCE</scope>
    <source>
        <strain evidence="1">CtxzZ3</strain>
    </source>
</reference>